<organism evidence="2 3">
    <name type="scientific">Lithocarpus litseifolius</name>
    <dbReference type="NCBI Taxonomy" id="425828"/>
    <lineage>
        <taxon>Eukaryota</taxon>
        <taxon>Viridiplantae</taxon>
        <taxon>Streptophyta</taxon>
        <taxon>Embryophyta</taxon>
        <taxon>Tracheophyta</taxon>
        <taxon>Spermatophyta</taxon>
        <taxon>Magnoliopsida</taxon>
        <taxon>eudicotyledons</taxon>
        <taxon>Gunneridae</taxon>
        <taxon>Pentapetalae</taxon>
        <taxon>rosids</taxon>
        <taxon>fabids</taxon>
        <taxon>Fagales</taxon>
        <taxon>Fagaceae</taxon>
        <taxon>Lithocarpus</taxon>
    </lineage>
</organism>
<reference evidence="2 3" key="1">
    <citation type="submission" date="2024-01" db="EMBL/GenBank/DDBJ databases">
        <title>A telomere-to-telomere, gap-free genome of sweet tea (Lithocarpus litseifolius).</title>
        <authorList>
            <person name="Zhou J."/>
        </authorList>
    </citation>
    <scope>NUCLEOTIDE SEQUENCE [LARGE SCALE GENOMIC DNA]</scope>
    <source>
        <strain evidence="2">Zhou-2022a</strain>
        <tissue evidence="2">Leaf</tissue>
    </source>
</reference>
<dbReference type="GO" id="GO:0016757">
    <property type="term" value="F:glycosyltransferase activity"/>
    <property type="evidence" value="ECO:0007669"/>
    <property type="project" value="UniProtKB-KW"/>
</dbReference>
<gene>
    <name evidence="2" type="ORF">SO802_025454</name>
</gene>
<proteinExistence type="predicted"/>
<evidence type="ECO:0008006" key="4">
    <source>
        <dbReference type="Google" id="ProtNLM"/>
    </source>
</evidence>
<dbReference type="PANTHER" id="PTHR48046">
    <property type="entry name" value="UDP-GLYCOSYLTRANSFERASE 72E1"/>
    <property type="match status" value="1"/>
</dbReference>
<dbReference type="AlphaFoldDB" id="A0AAW2C0D9"/>
<accession>A0AAW2C0D9</accession>
<evidence type="ECO:0000313" key="2">
    <source>
        <dbReference type="EMBL" id="KAK9990469.1"/>
    </source>
</evidence>
<dbReference type="SUPFAM" id="SSF53756">
    <property type="entry name" value="UDP-Glycosyltransferase/glycogen phosphorylase"/>
    <property type="match status" value="1"/>
</dbReference>
<sequence>MSDRLITDNVLVAFETMHYLNQKKKEGLSALLCQATSVGILRGVAACPHGPRISHLFFADDNIIFCQATREECSQLAHVLDIYEQTSSQQLNREKTSLFFSHNTPQNVQNDIKQCFGAEVIWQYETYLGLPSLVGRSKQNRFRALKERLNNKLSGWKEKMLSQAGKEILINFWWGQSNGTNKITWLSWNKVCMPKKERGLGFHDLKSFNLALLAQQGWWLQCNTRSLVHQVLKACYFPHSDFLHSNLGSRPSIAWRSIIAAQGIVQAGHRWHIGDGASVRIWHDKWLPRPSTYQVVPPQNTLPKEATVSSLINATTGEWNMTLIKQIFLHANTETILSIPLGRRQPTDHLVWGYTPKGNFSVNSAYKITTHCPIKCKTSIPFIDHSTHVVIVSSPQVGHIVCNLELGNRLIVDHNLHVTFFDVAESKASTGESETIQSASAQNLLDIIQLPPVDISSKVEPNSPIFTTFTTIMRETNPLLRSAISALKPRPTALFVDIFRTAALDVAEEFHMLKYVFVTTALPLALAVYINILDKEVEGEYVDQKERLRLLGCMPVQPDDVVDPLMNRTKHEYRVFLQVGWS</sequence>
<keyword evidence="3" id="KW-1185">Reference proteome</keyword>
<name>A0AAW2C0D9_9ROSI</name>
<dbReference type="EMBL" id="JAZDWU010000009">
    <property type="protein sequence ID" value="KAK9990469.1"/>
    <property type="molecule type" value="Genomic_DNA"/>
</dbReference>
<comment type="caution">
    <text evidence="2">The sequence shown here is derived from an EMBL/GenBank/DDBJ whole genome shotgun (WGS) entry which is preliminary data.</text>
</comment>
<protein>
    <recommendedName>
        <fullName evidence="4">Reverse transcriptase domain-containing protein</fullName>
    </recommendedName>
</protein>
<evidence type="ECO:0000256" key="1">
    <source>
        <dbReference type="ARBA" id="ARBA00022676"/>
    </source>
</evidence>
<dbReference type="Gene3D" id="3.40.50.2000">
    <property type="entry name" value="Glycogen Phosphorylase B"/>
    <property type="match status" value="1"/>
</dbReference>
<dbReference type="PANTHER" id="PTHR48046:SF1">
    <property type="entry name" value="GLYCOSYLTRANSFERASE-RELATED"/>
    <property type="match status" value="1"/>
</dbReference>
<evidence type="ECO:0000313" key="3">
    <source>
        <dbReference type="Proteomes" id="UP001459277"/>
    </source>
</evidence>
<keyword evidence="1" id="KW-0808">Transferase</keyword>
<dbReference type="Proteomes" id="UP001459277">
    <property type="component" value="Unassembled WGS sequence"/>
</dbReference>
<keyword evidence="1" id="KW-0328">Glycosyltransferase</keyword>